<proteinExistence type="predicted"/>
<dbReference type="AlphaFoldDB" id="A0ABD3Q5A5"/>
<evidence type="ECO:0000313" key="2">
    <source>
        <dbReference type="Proteomes" id="UP001530400"/>
    </source>
</evidence>
<comment type="caution">
    <text evidence="1">The sequence shown here is derived from an EMBL/GenBank/DDBJ whole genome shotgun (WGS) entry which is preliminary data.</text>
</comment>
<dbReference type="Proteomes" id="UP001530400">
    <property type="component" value="Unassembled WGS sequence"/>
</dbReference>
<sequence length="157" mass="18037">MSASKRPPVLKLHQLNLTTCLPLNDPQFSSPHPEEVPSLRQYCTHASNLGTTSKKHWACSILQTELPDKLLYRVQLWSKVVEVSSWVNKHPKNEHFKCLYSVIASTKSDDPNALKERDLDVATHFVLYKTESNDIKSWMQLSWVSLVQSKFNVQDTM</sequence>
<dbReference type="EMBL" id="JALLPJ020000323">
    <property type="protein sequence ID" value="KAL3795313.1"/>
    <property type="molecule type" value="Genomic_DNA"/>
</dbReference>
<accession>A0ABD3Q5A5</accession>
<keyword evidence="2" id="KW-1185">Reference proteome</keyword>
<evidence type="ECO:0000313" key="1">
    <source>
        <dbReference type="EMBL" id="KAL3795313.1"/>
    </source>
</evidence>
<name>A0ABD3Q5A5_9STRA</name>
<reference evidence="1 2" key="1">
    <citation type="submission" date="2024-10" db="EMBL/GenBank/DDBJ databases">
        <title>Updated reference genomes for cyclostephanoid diatoms.</title>
        <authorList>
            <person name="Roberts W.R."/>
            <person name="Alverson A.J."/>
        </authorList>
    </citation>
    <scope>NUCLEOTIDE SEQUENCE [LARGE SCALE GENOMIC DNA]</scope>
    <source>
        <strain evidence="1 2">AJA010-31</strain>
    </source>
</reference>
<protein>
    <submittedName>
        <fullName evidence="1">Uncharacterized protein</fullName>
    </submittedName>
</protein>
<organism evidence="1 2">
    <name type="scientific">Cyclotella atomus</name>
    <dbReference type="NCBI Taxonomy" id="382360"/>
    <lineage>
        <taxon>Eukaryota</taxon>
        <taxon>Sar</taxon>
        <taxon>Stramenopiles</taxon>
        <taxon>Ochrophyta</taxon>
        <taxon>Bacillariophyta</taxon>
        <taxon>Coscinodiscophyceae</taxon>
        <taxon>Thalassiosirophycidae</taxon>
        <taxon>Stephanodiscales</taxon>
        <taxon>Stephanodiscaceae</taxon>
        <taxon>Cyclotella</taxon>
    </lineage>
</organism>
<gene>
    <name evidence="1" type="ORF">ACHAWO_006947</name>
</gene>